<dbReference type="InterPro" id="IPR014016">
    <property type="entry name" value="UvrD-like_ATP-bd"/>
</dbReference>
<keyword evidence="5 15" id="KW-0378">Hydrolase</keyword>
<dbReference type="InterPro" id="IPR013986">
    <property type="entry name" value="DExx_box_DNA_helicase_dom_sf"/>
</dbReference>
<dbReference type="Pfam" id="PF13361">
    <property type="entry name" value="UvrD_C"/>
    <property type="match status" value="1"/>
</dbReference>
<evidence type="ECO:0000256" key="13">
    <source>
        <dbReference type="ARBA" id="ARBA00034808"/>
    </source>
</evidence>
<dbReference type="Proteomes" id="UP000654345">
    <property type="component" value="Unassembled WGS sequence"/>
</dbReference>
<keyword evidence="8 15" id="KW-0067">ATP-binding</keyword>
<evidence type="ECO:0000259" key="17">
    <source>
        <dbReference type="PROSITE" id="PS51198"/>
    </source>
</evidence>
<dbReference type="Pfam" id="PF00580">
    <property type="entry name" value="UvrD-helicase"/>
    <property type="match status" value="1"/>
</dbReference>
<evidence type="ECO:0000256" key="10">
    <source>
        <dbReference type="ARBA" id="ARBA00023204"/>
    </source>
</evidence>
<evidence type="ECO:0000256" key="6">
    <source>
        <dbReference type="ARBA" id="ARBA00022806"/>
    </source>
</evidence>
<dbReference type="PROSITE" id="PS51198">
    <property type="entry name" value="UVRD_HELICASE_ATP_BIND"/>
    <property type="match status" value="1"/>
</dbReference>
<evidence type="ECO:0000256" key="12">
    <source>
        <dbReference type="ARBA" id="ARBA00034617"/>
    </source>
</evidence>
<keyword evidence="4" id="KW-0227">DNA damage</keyword>
<dbReference type="Gene3D" id="1.10.486.10">
    <property type="entry name" value="PCRA, domain 4"/>
    <property type="match status" value="1"/>
</dbReference>
<dbReference type="InterPro" id="IPR038726">
    <property type="entry name" value="PDDEXK_AddAB-type"/>
</dbReference>
<keyword evidence="3 15" id="KW-0547">Nucleotide-binding</keyword>
<evidence type="ECO:0000256" key="3">
    <source>
        <dbReference type="ARBA" id="ARBA00022741"/>
    </source>
</evidence>
<keyword evidence="7" id="KW-0269">Exonuclease</keyword>
<dbReference type="Gene3D" id="3.40.50.300">
    <property type="entry name" value="P-loop containing nucleotide triphosphate hydrolases"/>
    <property type="match status" value="3"/>
</dbReference>
<dbReference type="Pfam" id="PF12705">
    <property type="entry name" value="PDDEXK_1"/>
    <property type="match status" value="1"/>
</dbReference>
<feature type="domain" description="UvrD-like helicase ATP-binding" evidence="17">
    <location>
        <begin position="256"/>
        <end position="556"/>
    </location>
</feature>
<dbReference type="GO" id="GO:0004386">
    <property type="term" value="F:helicase activity"/>
    <property type="evidence" value="ECO:0007669"/>
    <property type="project" value="UniProtKB-KW"/>
</dbReference>
<dbReference type="CDD" id="cd17932">
    <property type="entry name" value="DEXQc_UvrD"/>
    <property type="match status" value="1"/>
</dbReference>
<dbReference type="InterPro" id="IPR010359">
    <property type="entry name" value="IrrE_HExxH"/>
</dbReference>
<dbReference type="SUPFAM" id="SSF52540">
    <property type="entry name" value="P-loop containing nucleoside triphosphate hydrolases"/>
    <property type="match status" value="1"/>
</dbReference>
<keyword evidence="9" id="KW-0238">DNA-binding</keyword>
<dbReference type="EMBL" id="BNJG01000001">
    <property type="protein sequence ID" value="GHO52873.1"/>
    <property type="molecule type" value="Genomic_DNA"/>
</dbReference>
<evidence type="ECO:0000256" key="11">
    <source>
        <dbReference type="ARBA" id="ARBA00023235"/>
    </source>
</evidence>
<dbReference type="RefSeq" id="WP_201369735.1">
    <property type="nucleotide sequence ID" value="NZ_BNJG01000001.1"/>
</dbReference>
<accession>A0ABQ3UJH8</accession>
<dbReference type="InterPro" id="IPR000212">
    <property type="entry name" value="DNA_helicase_UvrD/REP"/>
</dbReference>
<feature type="region of interest" description="Disordered" evidence="16">
    <location>
        <begin position="241"/>
        <end position="260"/>
    </location>
</feature>
<evidence type="ECO:0000313" key="20">
    <source>
        <dbReference type="Proteomes" id="UP000654345"/>
    </source>
</evidence>
<feature type="domain" description="UvrD-like helicase C-terminal" evidence="18">
    <location>
        <begin position="560"/>
        <end position="860"/>
    </location>
</feature>
<keyword evidence="6 15" id="KW-0347">Helicase</keyword>
<evidence type="ECO:0000259" key="18">
    <source>
        <dbReference type="PROSITE" id="PS51217"/>
    </source>
</evidence>
<evidence type="ECO:0000313" key="19">
    <source>
        <dbReference type="EMBL" id="GHO52873.1"/>
    </source>
</evidence>
<keyword evidence="11" id="KW-0413">Isomerase</keyword>
<dbReference type="EC" id="5.6.2.4" evidence="13"/>
<evidence type="ECO:0000256" key="5">
    <source>
        <dbReference type="ARBA" id="ARBA00022801"/>
    </source>
</evidence>
<sequence length="1232" mass="139917">MDREIESYWFSFAERAAQLALHSFRREYPSWTEDETPLDELVRWLELNVETFHPVDYPDGTFGFMDPDEEENLIWLCRDMHETLRRFTLAHELGHAILHCQGTTRIQQLVQEVEQALQESQVPETERYQQTLLSIPTPALSLPTRADPCQEQDMNLHLLDQDHLQETLGLGLTYDPRSQRELAANLFAAELLMPRERVRRLYLEEQVAPASLAARFGVSQSAMLNRLAGFLQDALLSKPLPRQAPKPAAQPSSPAKKRYDTYQQAAIEAPTPALIVAGPGSGKTSTLIGRIEYMVHTLQVPPAQILALTFSRKAAQEMEERLAQVLTRQLPKVSTFHAFCADLLRRYGELVGLRPGFTLLDEAEGYFLLRQLSHSMRLKHYVKLSAPTFYFPDMLKAISRAKDELITPEEYMRLAQTMFELAQGQDDTEALERAEKALEIAQVYTLYEQALGRRGDCDFGGLLLLTVRLLREHPEVLAEQQQVYQYVLVDEFQDMNRASGVLLRVLAGEAGRVWVVGDANQAIYGFRGASPANISQFAQDFPGAVILPLSRNYRSRPDLVSLAEAFRCTYLDKGQEPGKNQPARVAETGPYVTLAQASNEASEVAGIIADIQHKRRQGYNYKDMMVLCRTRSQAQKITRALLEADLPTHERAGTLEQEHVKDALGMLLLLSNESGMGLLRVARLPDYRLTQADIEALLLSAHERQVSPHGLLLSEEFSLDISAEGRNTLQRLVSSMRTLQQCNDTWTCMSQYLLQETSLVRDLLCHPEDEVAKGLLLDYDRLLQLARHYDQQLEAQRRVQGQEVVSLEELSMEARLKGFLEYLSMLVVLRQDGATRESGEGEDEEEANIIQVMTVHASKGLEFPVVYMPGLVQNRFPLTYRSSAVNAPDGMLLAENTGRAAHDSGEACLFYVGATRARDHLVLSYSERYGKKSYKRSLFLDPLEAAMPQERLTQLAWEAHGEIEERVEESLKPISIQPGERFLDRMRPTDLSSSLVEMYRRCPRQYAYSTIYHFDGDADAYRLFLQATQQTVEVLHKQLASMTDSQGALPTFEELEALYKRHWRELGGEDMPFAPMYEAHGIEVVEGMRQKLVTQSETQWSMRESLHVDLAGRSVRVTVDRIESSSQPQEEGPLRFVRTRYGKSKEKPKADTRELFYTLASRQHHPGRPVELHSHNMSTGETIPMKLTEKKEQSLYGELEQCIEGIEHDEYPARPAEPSRCPTCPFFFICPA</sequence>
<comment type="catalytic activity">
    <reaction evidence="12">
        <text>Couples ATP hydrolysis with the unwinding of duplex DNA by translocating in the 3'-5' direction.</text>
        <dbReference type="EC" id="5.6.2.4"/>
    </reaction>
</comment>
<comment type="caution">
    <text evidence="19">The sequence shown here is derived from an EMBL/GenBank/DDBJ whole genome shotgun (WGS) entry which is preliminary data.</text>
</comment>
<feature type="binding site" evidence="15">
    <location>
        <begin position="277"/>
        <end position="284"/>
    </location>
    <ligand>
        <name>ATP</name>
        <dbReference type="ChEBI" id="CHEBI:30616"/>
    </ligand>
</feature>
<comment type="catalytic activity">
    <reaction evidence="14">
        <text>ATP + H2O = ADP + phosphate + H(+)</text>
        <dbReference type="Rhea" id="RHEA:13065"/>
        <dbReference type="ChEBI" id="CHEBI:15377"/>
        <dbReference type="ChEBI" id="CHEBI:15378"/>
        <dbReference type="ChEBI" id="CHEBI:30616"/>
        <dbReference type="ChEBI" id="CHEBI:43474"/>
        <dbReference type="ChEBI" id="CHEBI:456216"/>
        <dbReference type="EC" id="5.6.2.4"/>
    </reaction>
</comment>
<dbReference type="Gene3D" id="1.10.10.2910">
    <property type="match status" value="1"/>
</dbReference>
<evidence type="ECO:0000256" key="4">
    <source>
        <dbReference type="ARBA" id="ARBA00022763"/>
    </source>
</evidence>
<organism evidence="19 20">
    <name type="scientific">Ktedonobacter robiniae</name>
    <dbReference type="NCBI Taxonomy" id="2778365"/>
    <lineage>
        <taxon>Bacteria</taxon>
        <taxon>Bacillati</taxon>
        <taxon>Chloroflexota</taxon>
        <taxon>Ktedonobacteria</taxon>
        <taxon>Ktedonobacterales</taxon>
        <taxon>Ktedonobacteraceae</taxon>
        <taxon>Ktedonobacter</taxon>
    </lineage>
</organism>
<dbReference type="Pfam" id="PF06114">
    <property type="entry name" value="Peptidase_M78"/>
    <property type="match status" value="2"/>
</dbReference>
<evidence type="ECO:0000256" key="16">
    <source>
        <dbReference type="SAM" id="MobiDB-lite"/>
    </source>
</evidence>
<keyword evidence="20" id="KW-1185">Reference proteome</keyword>
<evidence type="ECO:0000256" key="9">
    <source>
        <dbReference type="ARBA" id="ARBA00023125"/>
    </source>
</evidence>
<evidence type="ECO:0000256" key="7">
    <source>
        <dbReference type="ARBA" id="ARBA00022839"/>
    </source>
</evidence>
<gene>
    <name evidence="19" type="ORF">KSB_13480</name>
</gene>
<feature type="compositionally biased region" description="Low complexity" evidence="16">
    <location>
        <begin position="241"/>
        <end position="254"/>
    </location>
</feature>
<keyword evidence="10" id="KW-0234">DNA repair</keyword>
<dbReference type="PANTHER" id="PTHR11070">
    <property type="entry name" value="UVRD / RECB / PCRA DNA HELICASE FAMILY MEMBER"/>
    <property type="match status" value="1"/>
</dbReference>
<keyword evidence="2" id="KW-0540">Nuclease</keyword>
<evidence type="ECO:0000256" key="14">
    <source>
        <dbReference type="ARBA" id="ARBA00048988"/>
    </source>
</evidence>
<reference evidence="19 20" key="1">
    <citation type="journal article" date="2021" name="Int. J. Syst. Evol. Microbiol.">
        <title>Reticulibacter mediterranei gen. nov., sp. nov., within the new family Reticulibacteraceae fam. nov., and Ktedonospora formicarum gen. nov., sp. nov., Ktedonobacter robiniae sp. nov., Dictyobacter formicarum sp. nov. and Dictyobacter arantiisoli sp. nov., belonging to the class Ktedonobacteria.</title>
        <authorList>
            <person name="Yabe S."/>
            <person name="Zheng Y."/>
            <person name="Wang C.M."/>
            <person name="Sakai Y."/>
            <person name="Abe K."/>
            <person name="Yokota A."/>
            <person name="Donadio S."/>
            <person name="Cavaletti L."/>
            <person name="Monciardini P."/>
        </authorList>
    </citation>
    <scope>NUCLEOTIDE SEQUENCE [LARGE SCALE GENOMIC DNA]</scope>
    <source>
        <strain evidence="19 20">SOSP1-30</strain>
    </source>
</reference>
<dbReference type="PANTHER" id="PTHR11070:SF2">
    <property type="entry name" value="ATP-DEPENDENT DNA HELICASE SRS2"/>
    <property type="match status" value="1"/>
</dbReference>
<evidence type="ECO:0000256" key="15">
    <source>
        <dbReference type="PROSITE-ProRule" id="PRU00560"/>
    </source>
</evidence>
<protein>
    <recommendedName>
        <fullName evidence="13">DNA 3'-5' helicase</fullName>
        <ecNumber evidence="13">5.6.2.4</ecNumber>
    </recommendedName>
</protein>
<comment type="similarity">
    <text evidence="1">Belongs to the helicase family. UvrD subfamily.</text>
</comment>
<dbReference type="Gene3D" id="1.10.10.160">
    <property type="match status" value="1"/>
</dbReference>
<evidence type="ECO:0000256" key="8">
    <source>
        <dbReference type="ARBA" id="ARBA00022840"/>
    </source>
</evidence>
<name>A0ABQ3UJH8_9CHLR</name>
<dbReference type="InterPro" id="IPR014017">
    <property type="entry name" value="DNA_helicase_UvrD-like_C"/>
</dbReference>
<dbReference type="PROSITE" id="PS51217">
    <property type="entry name" value="UVRD_HELICASE_CTER"/>
    <property type="match status" value="1"/>
</dbReference>
<evidence type="ECO:0000256" key="2">
    <source>
        <dbReference type="ARBA" id="ARBA00022722"/>
    </source>
</evidence>
<dbReference type="InterPro" id="IPR027417">
    <property type="entry name" value="P-loop_NTPase"/>
</dbReference>
<evidence type="ECO:0000256" key="1">
    <source>
        <dbReference type="ARBA" id="ARBA00009922"/>
    </source>
</evidence>
<proteinExistence type="inferred from homology"/>